<dbReference type="EMBL" id="CZCS02000191">
    <property type="protein sequence ID" value="VXD20217.1"/>
    <property type="molecule type" value="Genomic_DNA"/>
</dbReference>
<reference evidence="1" key="1">
    <citation type="submission" date="2019-10" db="EMBL/GenBank/DDBJ databases">
        <authorList>
            <consortium name="Genoscope - CEA"/>
            <person name="William W."/>
        </authorList>
    </citation>
    <scope>NUCLEOTIDE SEQUENCE [LARGE SCALE GENOMIC DNA]</scope>
    <source>
        <strain evidence="1">BBR_PRJEB10994</strain>
    </source>
</reference>
<accession>A0A7Z9BQ59</accession>
<organism evidence="1 2">
    <name type="scientific">Planktothrix paucivesiculata PCC 9631</name>
    <dbReference type="NCBI Taxonomy" id="671071"/>
    <lineage>
        <taxon>Bacteria</taxon>
        <taxon>Bacillati</taxon>
        <taxon>Cyanobacteriota</taxon>
        <taxon>Cyanophyceae</taxon>
        <taxon>Oscillatoriophycideae</taxon>
        <taxon>Oscillatoriales</taxon>
        <taxon>Microcoleaceae</taxon>
        <taxon>Planktothrix</taxon>
    </lineage>
</organism>
<gene>
    <name evidence="1" type="ORF">PL9631_500082</name>
</gene>
<sequence>MVDQGQKIMKLNLKQADTEIQPQWQPIVGYASEFAPSTWVQMGEKPNPYSHDQALLLCQVTEDEWVAWVPDHGEMVLYRHQFFRS</sequence>
<dbReference type="Proteomes" id="UP000182190">
    <property type="component" value="Unassembled WGS sequence"/>
</dbReference>
<keyword evidence="2" id="KW-1185">Reference proteome</keyword>
<protein>
    <submittedName>
        <fullName evidence="1">Uncharacterized protein</fullName>
    </submittedName>
</protein>
<comment type="caution">
    <text evidence="1">The sequence shown here is derived from an EMBL/GenBank/DDBJ whole genome shotgun (WGS) entry which is preliminary data.</text>
</comment>
<evidence type="ECO:0000313" key="2">
    <source>
        <dbReference type="Proteomes" id="UP000182190"/>
    </source>
</evidence>
<proteinExistence type="predicted"/>
<evidence type="ECO:0000313" key="1">
    <source>
        <dbReference type="EMBL" id="VXD20217.1"/>
    </source>
</evidence>
<dbReference type="AlphaFoldDB" id="A0A7Z9BQ59"/>
<name>A0A7Z9BQ59_9CYAN</name>